<dbReference type="InterPro" id="IPR019533">
    <property type="entry name" value="Peptidase_S26"/>
</dbReference>
<dbReference type="CDD" id="cd06530">
    <property type="entry name" value="S26_SPase_I"/>
    <property type="match status" value="1"/>
</dbReference>
<name>A0ABQ3AQV5_9GAMM</name>
<organism evidence="9 10">
    <name type="scientific">Cellvibrio zantedeschiae</name>
    <dbReference type="NCBI Taxonomy" id="1237077"/>
    <lineage>
        <taxon>Bacteria</taxon>
        <taxon>Pseudomonadati</taxon>
        <taxon>Pseudomonadota</taxon>
        <taxon>Gammaproteobacteria</taxon>
        <taxon>Cellvibrionales</taxon>
        <taxon>Cellvibrionaceae</taxon>
        <taxon>Cellvibrio</taxon>
    </lineage>
</organism>
<dbReference type="Gene3D" id="2.10.109.10">
    <property type="entry name" value="Umud Fragment, subunit A"/>
    <property type="match status" value="1"/>
</dbReference>
<reference evidence="10" key="1">
    <citation type="journal article" date="2019" name="Int. J. Syst. Evol. Microbiol.">
        <title>The Global Catalogue of Microorganisms (GCM) 10K type strain sequencing project: providing services to taxonomists for standard genome sequencing and annotation.</title>
        <authorList>
            <consortium name="The Broad Institute Genomics Platform"/>
            <consortium name="The Broad Institute Genome Sequencing Center for Infectious Disease"/>
            <person name="Wu L."/>
            <person name="Ma J."/>
        </authorList>
    </citation>
    <scope>NUCLEOTIDE SEQUENCE [LARGE SCALE GENOMIC DNA]</scope>
    <source>
        <strain evidence="10">KCTC 32239</strain>
    </source>
</reference>
<keyword evidence="6" id="KW-0645">Protease</keyword>
<evidence type="ECO:0000256" key="1">
    <source>
        <dbReference type="ARBA" id="ARBA00000677"/>
    </source>
</evidence>
<evidence type="ECO:0000256" key="6">
    <source>
        <dbReference type="RuleBase" id="RU362042"/>
    </source>
</evidence>
<proteinExistence type="inferred from homology"/>
<dbReference type="PROSITE" id="PS00761">
    <property type="entry name" value="SPASE_I_3"/>
    <property type="match status" value="1"/>
</dbReference>
<feature type="signal peptide" evidence="7">
    <location>
        <begin position="1"/>
        <end position="30"/>
    </location>
</feature>
<keyword evidence="5 6" id="KW-0378">Hydrolase</keyword>
<dbReference type="EC" id="3.4.21.89" evidence="3 6"/>
<comment type="caution">
    <text evidence="9">The sequence shown here is derived from an EMBL/GenBank/DDBJ whole genome shotgun (WGS) entry which is preliminary data.</text>
</comment>
<dbReference type="InterPro" id="IPR019758">
    <property type="entry name" value="Pept_S26A_signal_pept_1_CS"/>
</dbReference>
<dbReference type="PANTHER" id="PTHR43390:SF1">
    <property type="entry name" value="CHLOROPLAST PROCESSING PEPTIDASE"/>
    <property type="match status" value="1"/>
</dbReference>
<gene>
    <name evidence="9" type="ORF">GCM10011613_06020</name>
</gene>
<evidence type="ECO:0000256" key="4">
    <source>
        <dbReference type="ARBA" id="ARBA00019232"/>
    </source>
</evidence>
<dbReference type="InterPro" id="IPR019757">
    <property type="entry name" value="Pept_S26A_signal_pept_1_Lys-AS"/>
</dbReference>
<feature type="chain" id="PRO_5045677875" description="Signal peptidase I" evidence="7">
    <location>
        <begin position="31"/>
        <end position="214"/>
    </location>
</feature>
<evidence type="ECO:0000259" key="8">
    <source>
        <dbReference type="Pfam" id="PF10502"/>
    </source>
</evidence>
<keyword evidence="7" id="KW-0732">Signal</keyword>
<evidence type="ECO:0000313" key="9">
    <source>
        <dbReference type="EMBL" id="GGY65007.1"/>
    </source>
</evidence>
<dbReference type="SUPFAM" id="SSF51306">
    <property type="entry name" value="LexA/Signal peptidase"/>
    <property type="match status" value="1"/>
</dbReference>
<feature type="domain" description="Peptidase S26" evidence="8">
    <location>
        <begin position="13"/>
        <end position="194"/>
    </location>
</feature>
<comment type="subcellular location">
    <subcellularLocation>
        <location evidence="6">Membrane</location>
        <topology evidence="6">Multi-pass membrane protein</topology>
    </subcellularLocation>
</comment>
<evidence type="ECO:0000256" key="7">
    <source>
        <dbReference type="SAM" id="SignalP"/>
    </source>
</evidence>
<evidence type="ECO:0000313" key="10">
    <source>
        <dbReference type="Proteomes" id="UP000619761"/>
    </source>
</evidence>
<protein>
    <recommendedName>
        <fullName evidence="4 6">Signal peptidase I</fullName>
        <ecNumber evidence="3 6">3.4.21.89</ecNumber>
    </recommendedName>
</protein>
<comment type="similarity">
    <text evidence="2 6">Belongs to the peptidase S26 family.</text>
</comment>
<dbReference type="PANTHER" id="PTHR43390">
    <property type="entry name" value="SIGNAL PEPTIDASE I"/>
    <property type="match status" value="1"/>
</dbReference>
<dbReference type="PROSITE" id="PS00760">
    <property type="entry name" value="SPASE_I_2"/>
    <property type="match status" value="1"/>
</dbReference>
<dbReference type="NCBIfam" id="TIGR02227">
    <property type="entry name" value="sigpep_I_bact"/>
    <property type="match status" value="1"/>
</dbReference>
<dbReference type="Pfam" id="PF10502">
    <property type="entry name" value="Peptidase_S26"/>
    <property type="match status" value="1"/>
</dbReference>
<accession>A0ABQ3AQV5</accession>
<evidence type="ECO:0000256" key="3">
    <source>
        <dbReference type="ARBA" id="ARBA00013208"/>
    </source>
</evidence>
<evidence type="ECO:0000256" key="5">
    <source>
        <dbReference type="ARBA" id="ARBA00022801"/>
    </source>
</evidence>
<keyword evidence="10" id="KW-1185">Reference proteome</keyword>
<dbReference type="Proteomes" id="UP000619761">
    <property type="component" value="Unassembled WGS sequence"/>
</dbReference>
<sequence>MKQFWAKFWRENKYFLIFLGLMFMFRSACADWNTVPTASMKPTILEGDRIAVNKLAYDLHIPFTHISLVRFADPQRGDIAVFDSKVSDKRLVKRVIGVPGDTVTLINNELTINGTALQYEKTANNTDQIEHLFNTPHIVRINNPENHPFANFPTVIVPAGHYLMMGDNRDLSADSRVIGFVPRDEFVGRSRSVIMSLNYDNFYLPRLDRFFKSL</sequence>
<dbReference type="InterPro" id="IPR000223">
    <property type="entry name" value="Pept_S26A_signal_pept_1"/>
</dbReference>
<dbReference type="PRINTS" id="PR00727">
    <property type="entry name" value="LEADERPTASE"/>
</dbReference>
<dbReference type="InterPro" id="IPR036286">
    <property type="entry name" value="LexA/Signal_pep-like_sf"/>
</dbReference>
<evidence type="ECO:0000256" key="2">
    <source>
        <dbReference type="ARBA" id="ARBA00009370"/>
    </source>
</evidence>
<dbReference type="RefSeq" id="WP_189415967.1">
    <property type="nucleotide sequence ID" value="NZ_BMYZ01000001.1"/>
</dbReference>
<comment type="catalytic activity">
    <reaction evidence="1 6">
        <text>Cleavage of hydrophobic, N-terminal signal or leader sequences from secreted and periplasmic proteins.</text>
        <dbReference type="EC" id="3.4.21.89"/>
    </reaction>
</comment>
<dbReference type="EMBL" id="BMYZ01000001">
    <property type="protein sequence ID" value="GGY65007.1"/>
    <property type="molecule type" value="Genomic_DNA"/>
</dbReference>